<sequence length="226" mass="25282">MIASVTHPPIRSYVLRQGRFSPAQQRAYSELLPRYGVPYAAGPIDFKALFGRSAPVVAEIGFGMGETTARIAEERPEVDFLGIEVHSPGVGSLLRMVGERALTNVRIIQHDAMEVVRDMVPAASLSGLHIFFPDPWPKKRHHKRRLIRPESAALFASRLAPGGYLHFATDWEEYAEQALEVLSGTPGLSNTAKDYAPRPESRPETKFERRGIRLGHAVRDLYFHKD</sequence>
<dbReference type="FunCoup" id="A0A6M4H1C9">
    <property type="interactions" value="344"/>
</dbReference>
<feature type="binding site" evidence="9">
    <location>
        <begin position="205"/>
        <end position="208"/>
    </location>
    <ligand>
        <name>substrate</name>
    </ligand>
</feature>
<proteinExistence type="inferred from homology"/>
<evidence type="ECO:0000256" key="2">
    <source>
        <dbReference type="ARBA" id="ARBA00003015"/>
    </source>
</evidence>
<comment type="pathway">
    <text evidence="7 9">tRNA modification; N(7)-methylguanine-tRNA biosynthesis.</text>
</comment>
<comment type="similarity">
    <text evidence="8 9">Belongs to the class I-like SAM-binding methyltransferase superfamily. TrmB family.</text>
</comment>
<feature type="binding site" evidence="9">
    <location>
        <position position="59"/>
    </location>
    <ligand>
        <name>S-adenosyl-L-methionine</name>
        <dbReference type="ChEBI" id="CHEBI:59789"/>
    </ligand>
</feature>
<feature type="binding site" evidence="9">
    <location>
        <position position="170"/>
    </location>
    <ligand>
        <name>substrate</name>
    </ligand>
</feature>
<reference evidence="10 11" key="1">
    <citation type="submission" date="2020-04" db="EMBL/GenBank/DDBJ databases">
        <title>Usitatibacter rugosus gen. nov., sp. nov. and Usitatibacter palustris sp. nov., novel members of Usitatibacteraceae fam. nov. within the order Nitrosomonadales isolated from soil.</title>
        <authorList>
            <person name="Huber K.J."/>
            <person name="Neumann-Schaal M."/>
            <person name="Geppert A."/>
            <person name="Luckner M."/>
            <person name="Wanner G."/>
            <person name="Overmann J."/>
        </authorList>
    </citation>
    <scope>NUCLEOTIDE SEQUENCE [LARGE SCALE GENOMIC DNA]</scope>
    <source>
        <strain evidence="10 11">Swamp67</strain>
    </source>
</reference>
<dbReference type="InterPro" id="IPR055361">
    <property type="entry name" value="tRNA_methyltr_TrmB_bact"/>
</dbReference>
<organism evidence="10 11">
    <name type="scientific">Usitatibacter palustris</name>
    <dbReference type="NCBI Taxonomy" id="2732487"/>
    <lineage>
        <taxon>Bacteria</taxon>
        <taxon>Pseudomonadati</taxon>
        <taxon>Pseudomonadota</taxon>
        <taxon>Betaproteobacteria</taxon>
        <taxon>Nitrosomonadales</taxon>
        <taxon>Usitatibacteraceae</taxon>
        <taxon>Usitatibacter</taxon>
    </lineage>
</organism>
<evidence type="ECO:0000256" key="8">
    <source>
        <dbReference type="ARBA" id="ARBA00060767"/>
    </source>
</evidence>
<dbReference type="Pfam" id="PF02390">
    <property type="entry name" value="Methyltransf_4"/>
    <property type="match status" value="1"/>
</dbReference>
<dbReference type="InterPro" id="IPR029063">
    <property type="entry name" value="SAM-dependent_MTases_sf"/>
</dbReference>
<dbReference type="EMBL" id="CP053073">
    <property type="protein sequence ID" value="QJR13301.1"/>
    <property type="molecule type" value="Genomic_DNA"/>
</dbReference>
<dbReference type="Proteomes" id="UP000503096">
    <property type="component" value="Chromosome"/>
</dbReference>
<evidence type="ECO:0000313" key="11">
    <source>
        <dbReference type="Proteomes" id="UP000503096"/>
    </source>
</evidence>
<dbReference type="AlphaFoldDB" id="A0A6M4H1C9"/>
<comment type="catalytic activity">
    <reaction evidence="1 9">
        <text>guanosine(46) in tRNA + S-adenosyl-L-methionine = N(7)-methylguanosine(46) in tRNA + S-adenosyl-L-homocysteine</text>
        <dbReference type="Rhea" id="RHEA:42708"/>
        <dbReference type="Rhea" id="RHEA-COMP:10188"/>
        <dbReference type="Rhea" id="RHEA-COMP:10189"/>
        <dbReference type="ChEBI" id="CHEBI:57856"/>
        <dbReference type="ChEBI" id="CHEBI:59789"/>
        <dbReference type="ChEBI" id="CHEBI:74269"/>
        <dbReference type="ChEBI" id="CHEBI:74480"/>
        <dbReference type="EC" id="2.1.1.33"/>
    </reaction>
</comment>
<dbReference type="PANTHER" id="PTHR23417">
    <property type="entry name" value="3-DEOXY-D-MANNO-OCTULOSONIC-ACID TRANSFERASE/TRNA GUANINE-N 7 - -METHYLTRANSFERASE"/>
    <property type="match status" value="1"/>
</dbReference>
<dbReference type="PANTHER" id="PTHR23417:SF14">
    <property type="entry name" value="PENTACOTRIPEPTIDE-REPEAT REGION OF PRORP DOMAIN-CONTAINING PROTEIN"/>
    <property type="match status" value="1"/>
</dbReference>
<comment type="caution">
    <text evidence="9">Lacks conserved residue(s) required for the propagation of feature annotation.</text>
</comment>
<accession>A0A6M4H1C9</accession>
<evidence type="ECO:0000313" key="10">
    <source>
        <dbReference type="EMBL" id="QJR13301.1"/>
    </source>
</evidence>
<evidence type="ECO:0000256" key="6">
    <source>
        <dbReference type="ARBA" id="ARBA00022694"/>
    </source>
</evidence>
<keyword evidence="11" id="KW-1185">Reference proteome</keyword>
<protein>
    <recommendedName>
        <fullName evidence="9">tRNA (guanine-N(7)-)-methyltransferase</fullName>
        <ecNumber evidence="9">2.1.1.33</ecNumber>
    </recommendedName>
    <alternativeName>
        <fullName evidence="9">tRNA (guanine(46)-N(7))-methyltransferase</fullName>
    </alternativeName>
    <alternativeName>
        <fullName evidence="9">tRNA(m7G46)-methyltransferase</fullName>
    </alternativeName>
</protein>
<dbReference type="InterPro" id="IPR003358">
    <property type="entry name" value="tRNA_(Gua-N-7)_MeTrfase_Trmb"/>
</dbReference>
<evidence type="ECO:0000256" key="5">
    <source>
        <dbReference type="ARBA" id="ARBA00022691"/>
    </source>
</evidence>
<evidence type="ECO:0000256" key="1">
    <source>
        <dbReference type="ARBA" id="ARBA00000142"/>
    </source>
</evidence>
<dbReference type="NCBIfam" id="TIGR00091">
    <property type="entry name" value="tRNA (guanosine(46)-N7)-methyltransferase TrmB"/>
    <property type="match status" value="1"/>
</dbReference>
<dbReference type="KEGG" id="upl:DSM104440_00084"/>
<comment type="function">
    <text evidence="2 9">Catalyzes the formation of N(7)-methylguanine at position 46 (m7G46) in tRNA.</text>
</comment>
<feature type="binding site" evidence="9">
    <location>
        <position position="134"/>
    </location>
    <ligand>
        <name>S-adenosyl-L-methionine</name>
        <dbReference type="ChEBI" id="CHEBI:59789"/>
    </ligand>
</feature>
<dbReference type="UniPathway" id="UPA00989"/>
<feature type="binding site" evidence="9">
    <location>
        <position position="138"/>
    </location>
    <ligand>
        <name>substrate</name>
    </ligand>
</feature>
<dbReference type="GO" id="GO:0043527">
    <property type="term" value="C:tRNA methyltransferase complex"/>
    <property type="evidence" value="ECO:0007669"/>
    <property type="project" value="TreeGrafter"/>
</dbReference>
<dbReference type="RefSeq" id="WP_171159713.1">
    <property type="nucleotide sequence ID" value="NZ_CP053073.1"/>
</dbReference>
<name>A0A6M4H1C9_9PROT</name>
<keyword evidence="6 9" id="KW-0819">tRNA processing</keyword>
<dbReference type="PROSITE" id="PS51625">
    <property type="entry name" value="SAM_MT_TRMB"/>
    <property type="match status" value="1"/>
</dbReference>
<dbReference type="FunFam" id="3.40.50.150:FF:000035">
    <property type="entry name" value="tRNA (guanine-N(7)-)-methyltransferase"/>
    <property type="match status" value="1"/>
</dbReference>
<evidence type="ECO:0000256" key="7">
    <source>
        <dbReference type="ARBA" id="ARBA00060552"/>
    </source>
</evidence>
<evidence type="ECO:0000256" key="3">
    <source>
        <dbReference type="ARBA" id="ARBA00022603"/>
    </source>
</evidence>
<gene>
    <name evidence="9 10" type="primary">trmB</name>
    <name evidence="10" type="ORF">DSM104440_00084</name>
</gene>
<dbReference type="InParanoid" id="A0A6M4H1C9"/>
<dbReference type="Gene3D" id="3.40.50.150">
    <property type="entry name" value="Vaccinia Virus protein VP39"/>
    <property type="match status" value="1"/>
</dbReference>
<evidence type="ECO:0000256" key="4">
    <source>
        <dbReference type="ARBA" id="ARBA00022679"/>
    </source>
</evidence>
<keyword evidence="3 9" id="KW-0489">Methyltransferase</keyword>
<feature type="binding site" evidence="9">
    <location>
        <position position="84"/>
    </location>
    <ligand>
        <name>S-adenosyl-L-methionine</name>
        <dbReference type="ChEBI" id="CHEBI:59789"/>
    </ligand>
</feature>
<evidence type="ECO:0000256" key="9">
    <source>
        <dbReference type="HAMAP-Rule" id="MF_01057"/>
    </source>
</evidence>
<dbReference type="EC" id="2.1.1.33" evidence="9"/>
<dbReference type="HAMAP" id="MF_01057">
    <property type="entry name" value="tRNA_methyltr_TrmB"/>
    <property type="match status" value="1"/>
</dbReference>
<feature type="binding site" evidence="9">
    <location>
        <position position="111"/>
    </location>
    <ligand>
        <name>S-adenosyl-L-methionine</name>
        <dbReference type="ChEBI" id="CHEBI:59789"/>
    </ligand>
</feature>
<keyword evidence="5 9" id="KW-0949">S-adenosyl-L-methionine</keyword>
<keyword evidence="4 9" id="KW-0808">Transferase</keyword>
<dbReference type="SUPFAM" id="SSF53335">
    <property type="entry name" value="S-adenosyl-L-methionine-dependent methyltransferases"/>
    <property type="match status" value="1"/>
</dbReference>
<dbReference type="GO" id="GO:0008176">
    <property type="term" value="F:tRNA (guanine(46)-N7)-methyltransferase activity"/>
    <property type="evidence" value="ECO:0007669"/>
    <property type="project" value="UniProtKB-UniRule"/>
</dbReference>